<evidence type="ECO:0000313" key="1">
    <source>
        <dbReference type="EMBL" id="KFE54044.1"/>
    </source>
</evidence>
<dbReference type="AlphaFoldDB" id="A0A085VF31"/>
<reference evidence="1 2" key="1">
    <citation type="submission" date="2014-07" db="EMBL/GenBank/DDBJ databases">
        <title>Draft Genome Sequences of Environmental Pseudomonas syringae strains.</title>
        <authorList>
            <person name="Baltrus D.A."/>
            <person name="Berge O."/>
            <person name="Morris C."/>
        </authorList>
    </citation>
    <scope>NUCLEOTIDE SEQUENCE [LARGE SCALE GENOMIC DNA]</scope>
    <source>
        <strain evidence="1 2">CEB003</strain>
    </source>
</reference>
<organism evidence="1 2">
    <name type="scientific">Pseudomonas syringae</name>
    <dbReference type="NCBI Taxonomy" id="317"/>
    <lineage>
        <taxon>Bacteria</taxon>
        <taxon>Pseudomonadati</taxon>
        <taxon>Pseudomonadota</taxon>
        <taxon>Gammaproteobacteria</taxon>
        <taxon>Pseudomonadales</taxon>
        <taxon>Pseudomonadaceae</taxon>
        <taxon>Pseudomonas</taxon>
    </lineage>
</organism>
<sequence>MSNGLIDLEDEMYRLYTVFYPNGKAVRVGFDALPSHTISLISQYPEATAHCLSSSAYRLHRRVFSEPFTIQQHTPRNVLRLRPARFDTYTYASQQDLALAIQATITSNPDLQILNQLAHLTFQTINQPSLQGDLDDLRTQLESVALSVHQHTRSRVQTPSPCRFSYLLMGKKKPTA</sequence>
<accession>A0A085VF31</accession>
<dbReference type="PATRIC" id="fig|317.174.peg.952"/>
<name>A0A085VF31_PSESX</name>
<evidence type="ECO:0000313" key="2">
    <source>
        <dbReference type="Proteomes" id="UP000028643"/>
    </source>
</evidence>
<gene>
    <name evidence="1" type="ORF">IV02_04670</name>
</gene>
<protein>
    <submittedName>
        <fullName evidence="1">Uncharacterized protein</fullName>
    </submittedName>
</protein>
<comment type="caution">
    <text evidence="1">The sequence shown here is derived from an EMBL/GenBank/DDBJ whole genome shotgun (WGS) entry which is preliminary data.</text>
</comment>
<dbReference type="EMBL" id="JPQT01000063">
    <property type="protein sequence ID" value="KFE54044.1"/>
    <property type="molecule type" value="Genomic_DNA"/>
</dbReference>
<proteinExistence type="predicted"/>
<dbReference type="RefSeq" id="WP_047572526.1">
    <property type="nucleotide sequence ID" value="NZ_JPQT01000063.1"/>
</dbReference>
<dbReference type="Proteomes" id="UP000028643">
    <property type="component" value="Unassembled WGS sequence"/>
</dbReference>